<dbReference type="OrthoDB" id="128333at2759"/>
<comment type="caution">
    <text evidence="1">The sequence shown here is derived from an EMBL/GenBank/DDBJ whole genome shotgun (WGS) entry which is preliminary data.</text>
</comment>
<protein>
    <recommendedName>
        <fullName evidence="3">PH domain-containing protein</fullName>
    </recommendedName>
</protein>
<name>A0A2P4XA36_9STRA</name>
<dbReference type="AlphaFoldDB" id="A0A2P4XA36"/>
<organism evidence="1 2">
    <name type="scientific">Phytophthora palmivora</name>
    <dbReference type="NCBI Taxonomy" id="4796"/>
    <lineage>
        <taxon>Eukaryota</taxon>
        <taxon>Sar</taxon>
        <taxon>Stramenopiles</taxon>
        <taxon>Oomycota</taxon>
        <taxon>Peronosporomycetes</taxon>
        <taxon>Peronosporales</taxon>
        <taxon>Peronosporaceae</taxon>
        <taxon>Phytophthora</taxon>
    </lineage>
</organism>
<evidence type="ECO:0000313" key="2">
    <source>
        <dbReference type="Proteomes" id="UP000237271"/>
    </source>
</evidence>
<proteinExistence type="predicted"/>
<evidence type="ECO:0008006" key="3">
    <source>
        <dbReference type="Google" id="ProtNLM"/>
    </source>
</evidence>
<dbReference type="Proteomes" id="UP000237271">
    <property type="component" value="Unassembled WGS sequence"/>
</dbReference>
<dbReference type="EMBL" id="NCKW01015580">
    <property type="protein sequence ID" value="POM62405.1"/>
    <property type="molecule type" value="Genomic_DNA"/>
</dbReference>
<gene>
    <name evidence="1" type="ORF">PHPALM_28445</name>
</gene>
<sequence length="175" mass="19835">MTSDKLQICSFGLIWLLTTVYIVRVAPMPSTTHKRSSSTTFSLILQRPLFAGGLLRIPLNNTVQLIQCSTKDVAQNIIRLQYGPKRKHLAMRKDNAVERKQWITTIERFLTLDPKLSERSQYSLDAIKRLADGYDSLAQQWSQVATETRQFNADISSLQLRPIDAEHPVVGCSTC</sequence>
<accession>A0A2P4XA36</accession>
<keyword evidence="2" id="KW-1185">Reference proteome</keyword>
<evidence type="ECO:0000313" key="1">
    <source>
        <dbReference type="EMBL" id="POM62405.1"/>
    </source>
</evidence>
<reference evidence="1 2" key="1">
    <citation type="journal article" date="2017" name="Genome Biol. Evol.">
        <title>Phytophthora megakarya and P. palmivora, closely related causal agents of cacao black pod rot, underwent increases in genome sizes and gene numbers by different mechanisms.</title>
        <authorList>
            <person name="Ali S.S."/>
            <person name="Shao J."/>
            <person name="Lary D.J."/>
            <person name="Kronmiller B."/>
            <person name="Shen D."/>
            <person name="Strem M.D."/>
            <person name="Amoako-Attah I."/>
            <person name="Akrofi A.Y."/>
            <person name="Begoude B.A."/>
            <person name="Ten Hoopen G.M."/>
            <person name="Coulibaly K."/>
            <person name="Kebe B.I."/>
            <person name="Melnick R.L."/>
            <person name="Guiltinan M.J."/>
            <person name="Tyler B.M."/>
            <person name="Meinhardt L.W."/>
            <person name="Bailey B.A."/>
        </authorList>
    </citation>
    <scope>NUCLEOTIDE SEQUENCE [LARGE SCALE GENOMIC DNA]</scope>
    <source>
        <strain evidence="2">sbr112.9</strain>
    </source>
</reference>